<dbReference type="AlphaFoldDB" id="A0A8S3DFQ5"/>
<protein>
    <submittedName>
        <fullName evidence="3">Uncharacterized protein</fullName>
    </submittedName>
</protein>
<dbReference type="Proteomes" id="UP000681720">
    <property type="component" value="Unassembled WGS sequence"/>
</dbReference>
<accession>A0A8S3DFQ5</accession>
<feature type="non-terminal residue" evidence="3">
    <location>
        <position position="60"/>
    </location>
</feature>
<dbReference type="Proteomes" id="UP000681967">
    <property type="component" value="Unassembled WGS sequence"/>
</dbReference>
<evidence type="ECO:0000313" key="2">
    <source>
        <dbReference type="EMBL" id="CAF4762342.1"/>
    </source>
</evidence>
<feature type="non-terminal residue" evidence="3">
    <location>
        <position position="1"/>
    </location>
</feature>
<gene>
    <name evidence="2" type="ORF">BYL167_LOCUS46563</name>
    <name evidence="3" type="ORF">GIL414_LOCUS57654</name>
</gene>
<organism evidence="3 4">
    <name type="scientific">Rotaria magnacalcarata</name>
    <dbReference type="NCBI Taxonomy" id="392030"/>
    <lineage>
        <taxon>Eukaryota</taxon>
        <taxon>Metazoa</taxon>
        <taxon>Spiralia</taxon>
        <taxon>Gnathifera</taxon>
        <taxon>Rotifera</taxon>
        <taxon>Eurotatoria</taxon>
        <taxon>Bdelloidea</taxon>
        <taxon>Philodinida</taxon>
        <taxon>Philodinidae</taxon>
        <taxon>Rotaria</taxon>
    </lineage>
</organism>
<sequence>SSPYTSSSSINYTEKPSRQISSEWTQNNNKSSEQRTQDYGGGGGYQNSGSNDQQYSSGLG</sequence>
<proteinExistence type="predicted"/>
<dbReference type="EMBL" id="CAJOBH010132005">
    <property type="protein sequence ID" value="CAF4762342.1"/>
    <property type="molecule type" value="Genomic_DNA"/>
</dbReference>
<dbReference type="EMBL" id="CAJOBJ010209821">
    <property type="protein sequence ID" value="CAF5007671.1"/>
    <property type="molecule type" value="Genomic_DNA"/>
</dbReference>
<evidence type="ECO:0000313" key="4">
    <source>
        <dbReference type="Proteomes" id="UP000681720"/>
    </source>
</evidence>
<feature type="region of interest" description="Disordered" evidence="1">
    <location>
        <begin position="1"/>
        <end position="60"/>
    </location>
</feature>
<feature type="compositionally biased region" description="Polar residues" evidence="1">
    <location>
        <begin position="10"/>
        <end position="31"/>
    </location>
</feature>
<evidence type="ECO:0000313" key="3">
    <source>
        <dbReference type="EMBL" id="CAF5007671.1"/>
    </source>
</evidence>
<evidence type="ECO:0000256" key="1">
    <source>
        <dbReference type="SAM" id="MobiDB-lite"/>
    </source>
</evidence>
<comment type="caution">
    <text evidence="3">The sequence shown here is derived from an EMBL/GenBank/DDBJ whole genome shotgun (WGS) entry which is preliminary data.</text>
</comment>
<name>A0A8S3DFQ5_9BILA</name>
<reference evidence="3" key="1">
    <citation type="submission" date="2021-02" db="EMBL/GenBank/DDBJ databases">
        <authorList>
            <person name="Nowell W R."/>
        </authorList>
    </citation>
    <scope>NUCLEOTIDE SEQUENCE</scope>
</reference>